<keyword evidence="6 10" id="KW-0472">Membrane</keyword>
<dbReference type="SUPFAM" id="SSF81324">
    <property type="entry name" value="Voltage-gated potassium channels"/>
    <property type="match status" value="2"/>
</dbReference>
<evidence type="ECO:0000256" key="10">
    <source>
        <dbReference type="SAM" id="Phobius"/>
    </source>
</evidence>
<comment type="similarity">
    <text evidence="8">Belongs to the two pore domain potassium channel (TC 1.A.1.8) family.</text>
</comment>
<accession>D2V059</accession>
<keyword evidence="2 8" id="KW-0813">Transport</keyword>
<evidence type="ECO:0000256" key="1">
    <source>
        <dbReference type="ARBA" id="ARBA00004141"/>
    </source>
</evidence>
<keyword evidence="4 10" id="KW-1133">Transmembrane helix</keyword>
<feature type="transmembrane region" description="Helical" evidence="10">
    <location>
        <begin position="412"/>
        <end position="429"/>
    </location>
</feature>
<evidence type="ECO:0000256" key="9">
    <source>
        <dbReference type="SAM" id="MobiDB-lite"/>
    </source>
</evidence>
<feature type="transmembrane region" description="Helical" evidence="10">
    <location>
        <begin position="264"/>
        <end position="282"/>
    </location>
</feature>
<dbReference type="OrthoDB" id="43525at2759"/>
<dbReference type="InterPro" id="IPR013099">
    <property type="entry name" value="K_chnl_dom"/>
</dbReference>
<dbReference type="Proteomes" id="UP000006671">
    <property type="component" value="Unassembled WGS sequence"/>
</dbReference>
<feature type="domain" description="Potassium channel" evidence="11">
    <location>
        <begin position="262"/>
        <end position="318"/>
    </location>
</feature>
<dbReference type="GeneID" id="8855278"/>
<dbReference type="eggNOG" id="KOG1418">
    <property type="taxonomic scope" value="Eukaryota"/>
</dbReference>
<evidence type="ECO:0000256" key="5">
    <source>
        <dbReference type="ARBA" id="ARBA00023065"/>
    </source>
</evidence>
<dbReference type="RefSeq" id="XP_002682402.1">
    <property type="nucleotide sequence ID" value="XM_002682356.1"/>
</dbReference>
<feature type="transmembrane region" description="Helical" evidence="10">
    <location>
        <begin position="294"/>
        <end position="311"/>
    </location>
</feature>
<comment type="subcellular location">
    <subcellularLocation>
        <location evidence="1">Membrane</location>
        <topology evidence="1">Multi-pass membrane protein</topology>
    </subcellularLocation>
</comment>
<keyword evidence="5 8" id="KW-0406">Ion transport</keyword>
<sequence length="623" mass="68837">MASPSSLKSVSWDVIHQLFGNSTSSGNIENMIQHYVELYFGDDAERRKLRICDRLFEFIDGYSEFVMFMNGVEHEQRVSELALAELDQDVMDNEQDVQFTGEIGHNDEKQGEFPQVSQEHLMGEHVIVDLVNSGTVSNEEEAPTLDNTQSELDSDADEVKEKKFMKLLNGFSDKLMGDISKEYIQKPSLKDFAKDILKLLISFALIMAVIALGAMAVMFIEQDVEYKNYLAYKENLLNSTLDEYSFDNSTGNANVTIDPFNPKWTYGNSVYFMIVTLSTIGYGDMSPTTIGGKLWVVFFGFLGISLMGMWISFVGGAIMNSFGTGIFVVMLYIKRSIVITFKTAKNRDLEEVMRIKANMKNPELTPLEKKMFSFFNRGATQIINMILLLGGYVVGAAALFSYLENWEFYDAFYYSFVTLSTIGYGDFYPKTTNGKITFGFFVLIGLGLLGILLGFVAKSIQESLLSNFKKAQKKTFLEFKDLQEKAAMKQIGNMMNKQKQNMTQGFNILKKGGKGGIHLMRAGGVGGLNKLKQGGNLLKEGGVGGLNKLKQGGKGGMNLMKAGGAGGLNKLKQGGNLLKEGGVGGLNKLKQGGNLLKEGGTKLKNVTTKKKENSSSPSTPSEE</sequence>
<protein>
    <submittedName>
        <fullName evidence="12">Outward-rectifier potassium channel</fullName>
    </submittedName>
</protein>
<evidence type="ECO:0000259" key="11">
    <source>
        <dbReference type="Pfam" id="PF07885"/>
    </source>
</evidence>
<feature type="transmembrane region" description="Helical" evidence="10">
    <location>
        <begin position="196"/>
        <end position="220"/>
    </location>
</feature>
<dbReference type="InterPro" id="IPR003280">
    <property type="entry name" value="2pore_dom_K_chnl"/>
</dbReference>
<dbReference type="GO" id="GO:0030322">
    <property type="term" value="P:stabilization of membrane potential"/>
    <property type="evidence" value="ECO:0007669"/>
    <property type="project" value="TreeGrafter"/>
</dbReference>
<keyword evidence="7 8" id="KW-0407">Ion channel</keyword>
<dbReference type="GO" id="GO:0022841">
    <property type="term" value="F:potassium ion leak channel activity"/>
    <property type="evidence" value="ECO:0007669"/>
    <property type="project" value="TreeGrafter"/>
</dbReference>
<dbReference type="AlphaFoldDB" id="D2V059"/>
<feature type="region of interest" description="Disordered" evidence="9">
    <location>
        <begin position="581"/>
        <end position="623"/>
    </location>
</feature>
<dbReference type="PRINTS" id="PR01333">
    <property type="entry name" value="2POREKCHANEL"/>
</dbReference>
<feature type="transmembrane region" description="Helical" evidence="10">
    <location>
        <begin position="317"/>
        <end position="333"/>
    </location>
</feature>
<dbReference type="PANTHER" id="PTHR11003">
    <property type="entry name" value="POTASSIUM CHANNEL, SUBFAMILY K"/>
    <property type="match status" value="1"/>
</dbReference>
<evidence type="ECO:0000256" key="3">
    <source>
        <dbReference type="ARBA" id="ARBA00022692"/>
    </source>
</evidence>
<dbReference type="GO" id="GO:0015271">
    <property type="term" value="F:outward rectifier potassium channel activity"/>
    <property type="evidence" value="ECO:0007669"/>
    <property type="project" value="TreeGrafter"/>
</dbReference>
<feature type="domain" description="Potassium channel" evidence="11">
    <location>
        <begin position="389"/>
        <end position="461"/>
    </location>
</feature>
<proteinExistence type="inferred from homology"/>
<reference evidence="12 13" key="1">
    <citation type="journal article" date="2010" name="Cell">
        <title>The genome of Naegleria gruberi illuminates early eukaryotic versatility.</title>
        <authorList>
            <person name="Fritz-Laylin L.K."/>
            <person name="Prochnik S.E."/>
            <person name="Ginger M.L."/>
            <person name="Dacks J.B."/>
            <person name="Carpenter M.L."/>
            <person name="Field M.C."/>
            <person name="Kuo A."/>
            <person name="Paredez A."/>
            <person name="Chapman J."/>
            <person name="Pham J."/>
            <person name="Shu S."/>
            <person name="Neupane R."/>
            <person name="Cipriano M."/>
            <person name="Mancuso J."/>
            <person name="Tu H."/>
            <person name="Salamov A."/>
            <person name="Lindquist E."/>
            <person name="Shapiro H."/>
            <person name="Lucas S."/>
            <person name="Grigoriev I.V."/>
            <person name="Cande W.Z."/>
            <person name="Fulton C."/>
            <person name="Rokhsar D.S."/>
            <person name="Dawson S.C."/>
        </authorList>
    </citation>
    <scope>NUCLEOTIDE SEQUENCE [LARGE SCALE GENOMIC DNA]</scope>
    <source>
        <strain evidence="12 13">NEG-M</strain>
    </source>
</reference>
<dbReference type="KEGG" id="ngr:NAEGRDRAFT_78006"/>
<feature type="compositionally biased region" description="Low complexity" evidence="9">
    <location>
        <begin position="614"/>
        <end position="623"/>
    </location>
</feature>
<name>D2V059_NAEGR</name>
<keyword evidence="3 8" id="KW-0812">Transmembrane</keyword>
<feature type="compositionally biased region" description="Low complexity" evidence="9">
    <location>
        <begin position="581"/>
        <end position="598"/>
    </location>
</feature>
<organism evidence="13">
    <name type="scientific">Naegleria gruberi</name>
    <name type="common">Amoeba</name>
    <dbReference type="NCBI Taxonomy" id="5762"/>
    <lineage>
        <taxon>Eukaryota</taxon>
        <taxon>Discoba</taxon>
        <taxon>Heterolobosea</taxon>
        <taxon>Tetramitia</taxon>
        <taxon>Eutetramitia</taxon>
        <taxon>Vahlkampfiidae</taxon>
        <taxon>Naegleria</taxon>
    </lineage>
</organism>
<evidence type="ECO:0000256" key="4">
    <source>
        <dbReference type="ARBA" id="ARBA00022989"/>
    </source>
</evidence>
<evidence type="ECO:0000256" key="7">
    <source>
        <dbReference type="ARBA" id="ARBA00023303"/>
    </source>
</evidence>
<evidence type="ECO:0000256" key="2">
    <source>
        <dbReference type="ARBA" id="ARBA00022448"/>
    </source>
</evidence>
<evidence type="ECO:0000313" key="13">
    <source>
        <dbReference type="Proteomes" id="UP000006671"/>
    </source>
</evidence>
<dbReference type="PANTHER" id="PTHR11003:SF330">
    <property type="entry name" value="POTASSIUM CHANNEL DOMAIN-CONTAINING PROTEIN"/>
    <property type="match status" value="1"/>
</dbReference>
<evidence type="ECO:0000256" key="8">
    <source>
        <dbReference type="RuleBase" id="RU003857"/>
    </source>
</evidence>
<evidence type="ECO:0000313" key="12">
    <source>
        <dbReference type="EMBL" id="EFC49658.1"/>
    </source>
</evidence>
<dbReference type="VEuPathDB" id="AmoebaDB:NAEGRDRAFT_78006"/>
<dbReference type="InParanoid" id="D2V059"/>
<dbReference type="EMBL" id="GG738847">
    <property type="protein sequence ID" value="EFC49658.1"/>
    <property type="molecule type" value="Genomic_DNA"/>
</dbReference>
<gene>
    <name evidence="12" type="ORF">NAEGRDRAFT_78006</name>
</gene>
<dbReference type="GO" id="GO:0005886">
    <property type="term" value="C:plasma membrane"/>
    <property type="evidence" value="ECO:0007669"/>
    <property type="project" value="TreeGrafter"/>
</dbReference>
<dbReference type="Pfam" id="PF07885">
    <property type="entry name" value="Ion_trans_2"/>
    <property type="match status" value="2"/>
</dbReference>
<evidence type="ECO:0000256" key="6">
    <source>
        <dbReference type="ARBA" id="ARBA00023136"/>
    </source>
</evidence>
<keyword evidence="13" id="KW-1185">Reference proteome</keyword>
<feature type="transmembrane region" description="Helical" evidence="10">
    <location>
        <begin position="436"/>
        <end position="457"/>
    </location>
</feature>
<feature type="transmembrane region" description="Helical" evidence="10">
    <location>
        <begin position="379"/>
        <end position="400"/>
    </location>
</feature>
<dbReference type="Gene3D" id="1.10.287.70">
    <property type="match status" value="2"/>
</dbReference>